<dbReference type="EMBL" id="FOXO01000047">
    <property type="protein sequence ID" value="SFQ43732.1"/>
    <property type="molecule type" value="Genomic_DNA"/>
</dbReference>
<keyword evidence="1" id="KW-0233">DNA recombination</keyword>
<dbReference type="InterPro" id="IPR013762">
    <property type="entry name" value="Integrase-like_cat_sf"/>
</dbReference>
<dbReference type="InterPro" id="IPR011010">
    <property type="entry name" value="DNA_brk_join_enz"/>
</dbReference>
<organism evidence="3 4">
    <name type="scientific">Butyrivibrio proteoclasticus</name>
    <dbReference type="NCBI Taxonomy" id="43305"/>
    <lineage>
        <taxon>Bacteria</taxon>
        <taxon>Bacillati</taxon>
        <taxon>Bacillota</taxon>
        <taxon>Clostridia</taxon>
        <taxon>Lachnospirales</taxon>
        <taxon>Lachnospiraceae</taxon>
        <taxon>Butyrivibrio</taxon>
    </lineage>
</organism>
<reference evidence="4" key="1">
    <citation type="submission" date="2016-10" db="EMBL/GenBank/DDBJ databases">
        <authorList>
            <person name="Varghese N."/>
            <person name="Submissions S."/>
        </authorList>
    </citation>
    <scope>NUCLEOTIDE SEQUENCE [LARGE SCALE GENOMIC DNA]</scope>
    <source>
        <strain evidence="4">P18</strain>
    </source>
</reference>
<dbReference type="PROSITE" id="PS51898">
    <property type="entry name" value="TYR_RECOMBINASE"/>
    <property type="match status" value="1"/>
</dbReference>
<protein>
    <submittedName>
        <fullName evidence="3">Phage integrase family protein</fullName>
    </submittedName>
</protein>
<dbReference type="SUPFAM" id="SSF56349">
    <property type="entry name" value="DNA breaking-rejoining enzymes"/>
    <property type="match status" value="1"/>
</dbReference>
<proteinExistence type="predicted"/>
<dbReference type="Pfam" id="PF00589">
    <property type="entry name" value="Phage_integrase"/>
    <property type="match status" value="1"/>
</dbReference>
<feature type="domain" description="Tyr recombinase" evidence="2">
    <location>
        <begin position="105"/>
        <end position="212"/>
    </location>
</feature>
<gene>
    <name evidence="3" type="ORF">SAMN04487928_1471</name>
</gene>
<dbReference type="Gene3D" id="1.10.443.10">
    <property type="entry name" value="Intergrase catalytic core"/>
    <property type="match status" value="1"/>
</dbReference>
<sequence length="212" mass="25039">MHEYKSLLAGTAPAFIDFMNASQHWNENYEKRFIAFDNYLFNMHRNESVLTQDMVDAWCSVRPEESANANIARTSVVIAFMRYLQRRGLTNVKEPDRPKPQKCTHIPHAFTTEELTRFFYACDHIIVQNNRKASLVKKLILCVIFRLMYCTGLRPKEARMLKKNEVDLEHGVLNIVETKGHDQHYVAVHESMVIIMREYERRMEELVPERVY</sequence>
<evidence type="ECO:0000256" key="1">
    <source>
        <dbReference type="ARBA" id="ARBA00023172"/>
    </source>
</evidence>
<dbReference type="AlphaFoldDB" id="A0A1I5YHM9"/>
<dbReference type="OrthoDB" id="9766545at2"/>
<name>A0A1I5YHM9_9FIRM</name>
<evidence type="ECO:0000313" key="4">
    <source>
        <dbReference type="Proteomes" id="UP000182624"/>
    </source>
</evidence>
<evidence type="ECO:0000259" key="2">
    <source>
        <dbReference type="PROSITE" id="PS51898"/>
    </source>
</evidence>
<accession>A0A1I5YHM9</accession>
<dbReference type="GO" id="GO:0006310">
    <property type="term" value="P:DNA recombination"/>
    <property type="evidence" value="ECO:0007669"/>
    <property type="project" value="UniProtKB-KW"/>
</dbReference>
<dbReference type="GO" id="GO:0003677">
    <property type="term" value="F:DNA binding"/>
    <property type="evidence" value="ECO:0007669"/>
    <property type="project" value="InterPro"/>
</dbReference>
<dbReference type="Proteomes" id="UP000182624">
    <property type="component" value="Unassembled WGS sequence"/>
</dbReference>
<dbReference type="RefSeq" id="WP_074891922.1">
    <property type="nucleotide sequence ID" value="NZ_FOXO01000047.1"/>
</dbReference>
<feature type="non-terminal residue" evidence="3">
    <location>
        <position position="212"/>
    </location>
</feature>
<keyword evidence="4" id="KW-1185">Reference proteome</keyword>
<dbReference type="InterPro" id="IPR002104">
    <property type="entry name" value="Integrase_catalytic"/>
</dbReference>
<dbReference type="GO" id="GO:0015074">
    <property type="term" value="P:DNA integration"/>
    <property type="evidence" value="ECO:0007669"/>
    <property type="project" value="InterPro"/>
</dbReference>
<evidence type="ECO:0000313" key="3">
    <source>
        <dbReference type="EMBL" id="SFQ43732.1"/>
    </source>
</evidence>